<evidence type="ECO:0000313" key="3">
    <source>
        <dbReference type="Proteomes" id="UP000037510"/>
    </source>
</evidence>
<evidence type="ECO:0000256" key="1">
    <source>
        <dbReference type="SAM" id="MobiDB-lite"/>
    </source>
</evidence>
<dbReference type="AlphaFoldDB" id="A0A0L7LUF0"/>
<keyword evidence="3" id="KW-1185">Reference proteome</keyword>
<comment type="caution">
    <text evidence="2">The sequence shown here is derived from an EMBL/GenBank/DDBJ whole genome shotgun (WGS) entry which is preliminary data.</text>
</comment>
<gene>
    <name evidence="2" type="ORF">OBRU01_01064</name>
</gene>
<sequence length="243" mass="27026">DTIARHGRRERWSRSVPAPRHRHGDLERRVAEADAYLQIMIELVNNTVNPVNGIYTGPTNLSQSHIKQGQPMSLLVPDTSYSSSEGEDDFYDAELEPTVSSPSVTRSVQCLTGQRMSLLVPDTSYSSSEGEDDFYHAELEPTVSSPSVARSVQSLTGQRMSLLIPDTSYSSSEGEDDFYDAELEPTVSSPSVTSVFSIRDKSVQWSAVQTMTILVPDTSYSSSESEYDFYNRLWAVSVFSIRD</sequence>
<evidence type="ECO:0000313" key="2">
    <source>
        <dbReference type="EMBL" id="KOB79103.1"/>
    </source>
</evidence>
<dbReference type="STRING" id="104452.A0A0L7LUF0"/>
<name>A0A0L7LUF0_OPEBR</name>
<organism evidence="2 3">
    <name type="scientific">Operophtera brumata</name>
    <name type="common">Winter moth</name>
    <name type="synonym">Phalaena brumata</name>
    <dbReference type="NCBI Taxonomy" id="104452"/>
    <lineage>
        <taxon>Eukaryota</taxon>
        <taxon>Metazoa</taxon>
        <taxon>Ecdysozoa</taxon>
        <taxon>Arthropoda</taxon>
        <taxon>Hexapoda</taxon>
        <taxon>Insecta</taxon>
        <taxon>Pterygota</taxon>
        <taxon>Neoptera</taxon>
        <taxon>Endopterygota</taxon>
        <taxon>Lepidoptera</taxon>
        <taxon>Glossata</taxon>
        <taxon>Ditrysia</taxon>
        <taxon>Geometroidea</taxon>
        <taxon>Geometridae</taxon>
        <taxon>Larentiinae</taxon>
        <taxon>Operophtera</taxon>
    </lineage>
</organism>
<feature type="region of interest" description="Disordered" evidence="1">
    <location>
        <begin position="1"/>
        <end position="25"/>
    </location>
</feature>
<feature type="non-terminal residue" evidence="2">
    <location>
        <position position="1"/>
    </location>
</feature>
<dbReference type="EMBL" id="JTDY01000061">
    <property type="protein sequence ID" value="KOB79103.1"/>
    <property type="molecule type" value="Genomic_DNA"/>
</dbReference>
<protein>
    <submittedName>
        <fullName evidence="2">Oxysterol-binding protein</fullName>
    </submittedName>
</protein>
<proteinExistence type="predicted"/>
<feature type="non-terminal residue" evidence="2">
    <location>
        <position position="243"/>
    </location>
</feature>
<feature type="compositionally biased region" description="Basic residues" evidence="1">
    <location>
        <begin position="1"/>
        <end position="11"/>
    </location>
</feature>
<accession>A0A0L7LUF0</accession>
<dbReference type="Proteomes" id="UP000037510">
    <property type="component" value="Unassembled WGS sequence"/>
</dbReference>
<reference evidence="2 3" key="1">
    <citation type="journal article" date="2015" name="Genome Biol. Evol.">
        <title>The genome of winter moth (Operophtera brumata) provides a genomic perspective on sexual dimorphism and phenology.</title>
        <authorList>
            <person name="Derks M.F."/>
            <person name="Smit S."/>
            <person name="Salis L."/>
            <person name="Schijlen E."/>
            <person name="Bossers A."/>
            <person name="Mateman C."/>
            <person name="Pijl A.S."/>
            <person name="de Ridder D."/>
            <person name="Groenen M.A."/>
            <person name="Visser M.E."/>
            <person name="Megens H.J."/>
        </authorList>
    </citation>
    <scope>NUCLEOTIDE SEQUENCE [LARGE SCALE GENOMIC DNA]</scope>
    <source>
        <strain evidence="2">WM2013NL</strain>
        <tissue evidence="2">Head and thorax</tissue>
    </source>
</reference>